<evidence type="ECO:0000313" key="2">
    <source>
        <dbReference type="Proteomes" id="UP000828390"/>
    </source>
</evidence>
<proteinExistence type="predicted"/>
<dbReference type="AlphaFoldDB" id="A0A9D4N7J8"/>
<comment type="caution">
    <text evidence="1">The sequence shown here is derived from an EMBL/GenBank/DDBJ whole genome shotgun (WGS) entry which is preliminary data.</text>
</comment>
<gene>
    <name evidence="1" type="ORF">DPMN_012739</name>
</gene>
<accession>A0A9D4N7J8</accession>
<evidence type="ECO:0000313" key="1">
    <source>
        <dbReference type="EMBL" id="KAH3888699.1"/>
    </source>
</evidence>
<dbReference type="EMBL" id="JAIWYP010000001">
    <property type="protein sequence ID" value="KAH3888699.1"/>
    <property type="molecule type" value="Genomic_DNA"/>
</dbReference>
<keyword evidence="2" id="KW-1185">Reference proteome</keyword>
<protein>
    <submittedName>
        <fullName evidence="1">Uncharacterized protein</fullName>
    </submittedName>
</protein>
<organism evidence="1 2">
    <name type="scientific">Dreissena polymorpha</name>
    <name type="common">Zebra mussel</name>
    <name type="synonym">Mytilus polymorpha</name>
    <dbReference type="NCBI Taxonomy" id="45954"/>
    <lineage>
        <taxon>Eukaryota</taxon>
        <taxon>Metazoa</taxon>
        <taxon>Spiralia</taxon>
        <taxon>Lophotrochozoa</taxon>
        <taxon>Mollusca</taxon>
        <taxon>Bivalvia</taxon>
        <taxon>Autobranchia</taxon>
        <taxon>Heteroconchia</taxon>
        <taxon>Euheterodonta</taxon>
        <taxon>Imparidentia</taxon>
        <taxon>Neoheterodontei</taxon>
        <taxon>Myida</taxon>
        <taxon>Dreissenoidea</taxon>
        <taxon>Dreissenidae</taxon>
        <taxon>Dreissena</taxon>
    </lineage>
</organism>
<dbReference type="Proteomes" id="UP000828390">
    <property type="component" value="Unassembled WGS sequence"/>
</dbReference>
<name>A0A9D4N7J8_DREPO</name>
<reference evidence="1" key="1">
    <citation type="journal article" date="2019" name="bioRxiv">
        <title>The Genome of the Zebra Mussel, Dreissena polymorpha: A Resource for Invasive Species Research.</title>
        <authorList>
            <person name="McCartney M.A."/>
            <person name="Auch B."/>
            <person name="Kono T."/>
            <person name="Mallez S."/>
            <person name="Zhang Y."/>
            <person name="Obille A."/>
            <person name="Becker A."/>
            <person name="Abrahante J.E."/>
            <person name="Garbe J."/>
            <person name="Badalamenti J.P."/>
            <person name="Herman A."/>
            <person name="Mangelson H."/>
            <person name="Liachko I."/>
            <person name="Sullivan S."/>
            <person name="Sone E.D."/>
            <person name="Koren S."/>
            <person name="Silverstein K.A.T."/>
            <person name="Beckman K.B."/>
            <person name="Gohl D.M."/>
        </authorList>
    </citation>
    <scope>NUCLEOTIDE SEQUENCE</scope>
    <source>
        <strain evidence="1">Duluth1</strain>
        <tissue evidence="1">Whole animal</tissue>
    </source>
</reference>
<reference evidence="1" key="2">
    <citation type="submission" date="2020-11" db="EMBL/GenBank/DDBJ databases">
        <authorList>
            <person name="McCartney M.A."/>
            <person name="Auch B."/>
            <person name="Kono T."/>
            <person name="Mallez S."/>
            <person name="Becker A."/>
            <person name="Gohl D.M."/>
            <person name="Silverstein K.A.T."/>
            <person name="Koren S."/>
            <person name="Bechman K.B."/>
            <person name="Herman A."/>
            <person name="Abrahante J.E."/>
            <person name="Garbe J."/>
        </authorList>
    </citation>
    <scope>NUCLEOTIDE SEQUENCE</scope>
    <source>
        <strain evidence="1">Duluth1</strain>
        <tissue evidence="1">Whole animal</tissue>
    </source>
</reference>
<sequence>MVRHTLMLLRGGTGSGRTFSSLWNGGTFNDPHGNMSELYLDDFKVDIDSDWGNVTEVC</sequence>